<dbReference type="Proteomes" id="UP000218811">
    <property type="component" value="Unassembled WGS sequence"/>
</dbReference>
<dbReference type="InterPro" id="IPR019410">
    <property type="entry name" value="Methyltransf_16"/>
</dbReference>
<dbReference type="GO" id="GO:0008757">
    <property type="term" value="F:S-adenosylmethionine-dependent methyltransferase activity"/>
    <property type="evidence" value="ECO:0007669"/>
    <property type="project" value="UniProtKB-ARBA"/>
</dbReference>
<dbReference type="PANTHER" id="PTHR14614:SF162">
    <property type="entry name" value="EXPRESSED PROTEIN"/>
    <property type="match status" value="1"/>
</dbReference>
<dbReference type="PANTHER" id="PTHR14614">
    <property type="entry name" value="HEPATOCELLULAR CARCINOMA-ASSOCIATED ANTIGEN"/>
    <property type="match status" value="1"/>
</dbReference>
<proteinExistence type="predicted"/>
<dbReference type="OrthoDB" id="194386at2759"/>
<evidence type="ECO:0000313" key="3">
    <source>
        <dbReference type="Proteomes" id="UP000218811"/>
    </source>
</evidence>
<protein>
    <recommendedName>
        <fullName evidence="4">S-adenosyl-L-methionine-dependent methyltransferase</fullName>
    </recommendedName>
</protein>
<dbReference type="Pfam" id="PF10294">
    <property type="entry name" value="Methyltransf_16"/>
    <property type="match status" value="1"/>
</dbReference>
<evidence type="ECO:0000313" key="2">
    <source>
        <dbReference type="EMBL" id="PCH38096.1"/>
    </source>
</evidence>
<gene>
    <name evidence="2" type="ORF">WOLCODRAFT_114823</name>
</gene>
<dbReference type="SUPFAM" id="SSF53335">
    <property type="entry name" value="S-adenosyl-L-methionine-dependent methyltransferases"/>
    <property type="match status" value="1"/>
</dbReference>
<sequence>MPPSSSPGPLPAHETKHLPLLSHPFRGETFHLAQRADGTTNGTALWLGAQCLAAFLADTLKFQKGGNGNAKQTRRMRAVELGSGVGLCALALSTLGWDVLATDLPPVINGVLAPNVARNTPHGYPDAERGRIKVRALDWTVPPEQWTWADPHAVALHGSRPDNVLRDTEQAQKSGRVEVERDANILGPPFDLILTADTLYAPEAVHPLLRTLHALASAASSSSSPTSPAPSTSHATAASTSLSTPNARRDPQLVDRALADASAVWGFTTERVPHRRLARALERAGAQWDKADWEGVEIWKLALTADGARSGER</sequence>
<dbReference type="InterPro" id="IPR029063">
    <property type="entry name" value="SAM-dependent_MTases_sf"/>
</dbReference>
<evidence type="ECO:0000256" key="1">
    <source>
        <dbReference type="SAM" id="MobiDB-lite"/>
    </source>
</evidence>
<feature type="region of interest" description="Disordered" evidence="1">
    <location>
        <begin position="219"/>
        <end position="249"/>
    </location>
</feature>
<accession>A0A2H3J797</accession>
<dbReference type="EMBL" id="KB467942">
    <property type="protein sequence ID" value="PCH38096.1"/>
    <property type="molecule type" value="Genomic_DNA"/>
</dbReference>
<keyword evidence="3" id="KW-1185">Reference proteome</keyword>
<evidence type="ECO:0008006" key="4">
    <source>
        <dbReference type="Google" id="ProtNLM"/>
    </source>
</evidence>
<dbReference type="OMA" id="NTQNHGT"/>
<dbReference type="Gene3D" id="3.40.50.150">
    <property type="entry name" value="Vaccinia Virus protein VP39"/>
    <property type="match status" value="1"/>
</dbReference>
<dbReference type="STRING" id="742152.A0A2H3J797"/>
<name>A0A2H3J797_WOLCO</name>
<dbReference type="AlphaFoldDB" id="A0A2H3J797"/>
<organism evidence="2 3">
    <name type="scientific">Wolfiporia cocos (strain MD-104)</name>
    <name type="common">Brown rot fungus</name>
    <dbReference type="NCBI Taxonomy" id="742152"/>
    <lineage>
        <taxon>Eukaryota</taxon>
        <taxon>Fungi</taxon>
        <taxon>Dikarya</taxon>
        <taxon>Basidiomycota</taxon>
        <taxon>Agaricomycotina</taxon>
        <taxon>Agaricomycetes</taxon>
        <taxon>Polyporales</taxon>
        <taxon>Phaeolaceae</taxon>
        <taxon>Wolfiporia</taxon>
    </lineage>
</organism>
<dbReference type="GO" id="GO:0005737">
    <property type="term" value="C:cytoplasm"/>
    <property type="evidence" value="ECO:0007669"/>
    <property type="project" value="TreeGrafter"/>
</dbReference>
<feature type="compositionally biased region" description="Low complexity" evidence="1">
    <location>
        <begin position="219"/>
        <end position="245"/>
    </location>
</feature>
<reference evidence="2 3" key="1">
    <citation type="journal article" date="2012" name="Science">
        <title>The Paleozoic origin of enzymatic lignin decomposition reconstructed from 31 fungal genomes.</title>
        <authorList>
            <person name="Floudas D."/>
            <person name="Binder M."/>
            <person name="Riley R."/>
            <person name="Barry K."/>
            <person name="Blanchette R.A."/>
            <person name="Henrissat B."/>
            <person name="Martinez A.T."/>
            <person name="Otillar R."/>
            <person name="Spatafora J.W."/>
            <person name="Yadav J.S."/>
            <person name="Aerts A."/>
            <person name="Benoit I."/>
            <person name="Boyd A."/>
            <person name="Carlson A."/>
            <person name="Copeland A."/>
            <person name="Coutinho P.M."/>
            <person name="de Vries R.P."/>
            <person name="Ferreira P."/>
            <person name="Findley K."/>
            <person name="Foster B."/>
            <person name="Gaskell J."/>
            <person name="Glotzer D."/>
            <person name="Gorecki P."/>
            <person name="Heitman J."/>
            <person name="Hesse C."/>
            <person name="Hori C."/>
            <person name="Igarashi K."/>
            <person name="Jurgens J.A."/>
            <person name="Kallen N."/>
            <person name="Kersten P."/>
            <person name="Kohler A."/>
            <person name="Kuees U."/>
            <person name="Kumar T.K.A."/>
            <person name="Kuo A."/>
            <person name="LaButti K."/>
            <person name="Larrondo L.F."/>
            <person name="Lindquist E."/>
            <person name="Ling A."/>
            <person name="Lombard V."/>
            <person name="Lucas S."/>
            <person name="Lundell T."/>
            <person name="Martin R."/>
            <person name="McLaughlin D.J."/>
            <person name="Morgenstern I."/>
            <person name="Morin E."/>
            <person name="Murat C."/>
            <person name="Nagy L.G."/>
            <person name="Nolan M."/>
            <person name="Ohm R.A."/>
            <person name="Patyshakuliyeva A."/>
            <person name="Rokas A."/>
            <person name="Ruiz-Duenas F.J."/>
            <person name="Sabat G."/>
            <person name="Salamov A."/>
            <person name="Samejima M."/>
            <person name="Schmutz J."/>
            <person name="Slot J.C."/>
            <person name="St John F."/>
            <person name="Stenlid J."/>
            <person name="Sun H."/>
            <person name="Sun S."/>
            <person name="Syed K."/>
            <person name="Tsang A."/>
            <person name="Wiebenga A."/>
            <person name="Young D."/>
            <person name="Pisabarro A."/>
            <person name="Eastwood D.C."/>
            <person name="Martin F."/>
            <person name="Cullen D."/>
            <person name="Grigoriev I.V."/>
            <person name="Hibbett D.S."/>
        </authorList>
    </citation>
    <scope>NUCLEOTIDE SEQUENCE [LARGE SCALE GENOMIC DNA]</scope>
    <source>
        <strain evidence="2 3">MD-104</strain>
    </source>
</reference>
<dbReference type="GO" id="GO:0005634">
    <property type="term" value="C:nucleus"/>
    <property type="evidence" value="ECO:0007669"/>
    <property type="project" value="TreeGrafter"/>
</dbReference>